<dbReference type="Pfam" id="PF13472">
    <property type="entry name" value="Lipase_GDSL_2"/>
    <property type="match status" value="1"/>
</dbReference>
<evidence type="ECO:0000259" key="1">
    <source>
        <dbReference type="Pfam" id="PF13472"/>
    </source>
</evidence>
<dbReference type="EMBL" id="VSWD01000004">
    <property type="protein sequence ID" value="KAK3105278.1"/>
    <property type="molecule type" value="Genomic_DNA"/>
</dbReference>
<organism evidence="2 3">
    <name type="scientific">Pinctada imbricata</name>
    <name type="common">Atlantic pearl-oyster</name>
    <name type="synonym">Pinctada martensii</name>
    <dbReference type="NCBI Taxonomy" id="66713"/>
    <lineage>
        <taxon>Eukaryota</taxon>
        <taxon>Metazoa</taxon>
        <taxon>Spiralia</taxon>
        <taxon>Lophotrochozoa</taxon>
        <taxon>Mollusca</taxon>
        <taxon>Bivalvia</taxon>
        <taxon>Autobranchia</taxon>
        <taxon>Pteriomorphia</taxon>
        <taxon>Pterioida</taxon>
        <taxon>Pterioidea</taxon>
        <taxon>Pteriidae</taxon>
        <taxon>Pinctada</taxon>
    </lineage>
</organism>
<protein>
    <recommendedName>
        <fullName evidence="1">SGNH hydrolase-type esterase domain-containing protein</fullName>
    </recommendedName>
</protein>
<feature type="domain" description="SGNH hydrolase-type esterase" evidence="1">
    <location>
        <begin position="21"/>
        <end position="157"/>
    </location>
</feature>
<dbReference type="Proteomes" id="UP001186944">
    <property type="component" value="Unassembled WGS sequence"/>
</dbReference>
<accession>A0AA89C465</accession>
<reference evidence="2" key="1">
    <citation type="submission" date="2019-08" db="EMBL/GenBank/DDBJ databases">
        <title>The improved chromosome-level genome for the pearl oyster Pinctada fucata martensii using PacBio sequencing and Hi-C.</title>
        <authorList>
            <person name="Zheng Z."/>
        </authorList>
    </citation>
    <scope>NUCLEOTIDE SEQUENCE</scope>
    <source>
        <strain evidence="2">ZZ-2019</strain>
        <tissue evidence="2">Adductor muscle</tissue>
    </source>
</reference>
<dbReference type="InterPro" id="IPR013830">
    <property type="entry name" value="SGNH_hydro"/>
</dbReference>
<gene>
    <name evidence="2" type="ORF">FSP39_021536</name>
</gene>
<evidence type="ECO:0000313" key="2">
    <source>
        <dbReference type="EMBL" id="KAK3105278.1"/>
    </source>
</evidence>
<dbReference type="SUPFAM" id="SSF52266">
    <property type="entry name" value="SGNH hydrolase"/>
    <property type="match status" value="1"/>
</dbReference>
<dbReference type="CDD" id="cd00229">
    <property type="entry name" value="SGNH_hydrolase"/>
    <property type="match status" value="1"/>
</dbReference>
<dbReference type="AlphaFoldDB" id="A0AA89C465"/>
<comment type="caution">
    <text evidence="2">The sequence shown here is derived from an EMBL/GenBank/DDBJ whole genome shotgun (WGS) entry which is preliminary data.</text>
</comment>
<dbReference type="Gene3D" id="3.40.50.1110">
    <property type="entry name" value="SGNH hydrolase"/>
    <property type="match status" value="1"/>
</dbReference>
<evidence type="ECO:0000313" key="3">
    <source>
        <dbReference type="Proteomes" id="UP001186944"/>
    </source>
</evidence>
<proteinExistence type="predicted"/>
<sequence>MSRIALFGSSYIRRLDEFCGGDLGIPHTVKFFGKGGMTAGHPHLFLKSQMLHFQPEIVFICLGGNDISATSSPCEIVRNIKTLVNELISTGVRRVLVSEVLERGDLSKAPGLTKDSFDKQRKKINQMLKSKLGKNFVTFSEIHYPTDYITDLVHLSPERGLVKQYHRVKRTLMSVA</sequence>
<name>A0AA89C465_PINIB</name>
<keyword evidence="3" id="KW-1185">Reference proteome</keyword>
<dbReference type="InterPro" id="IPR036514">
    <property type="entry name" value="SGNH_hydro_sf"/>
</dbReference>